<gene>
    <name evidence="2" type="ORF">K466DRAFT_98821</name>
</gene>
<feature type="region of interest" description="Disordered" evidence="1">
    <location>
        <begin position="84"/>
        <end position="126"/>
    </location>
</feature>
<dbReference type="AlphaFoldDB" id="A0A5C3PDE8"/>
<evidence type="ECO:0008006" key="4">
    <source>
        <dbReference type="Google" id="ProtNLM"/>
    </source>
</evidence>
<proteinExistence type="predicted"/>
<sequence>MSNPRPRSGAPPETLEAAGNIGNATSRDSPRPQRPPPSLAHHCYTWRFKPFMIPDSSNGHGNVAPGVRHIHVLLEPAPRRVRRAHFPPPQPASFPEVASNPPDTGPFHPFPDRTPSTELHTSSRDAGAVAAPQTLATDNPAASSAVHFDFVPLGQPSTRETAAPSLPIEIHEYIIDAMYPHNIYDDGEHVLTIRALANCALVCQLWRLRAQSLIFYAVKLSDVATLRKLADLLAHVPAVGRLVRKLYIVGWLHHSAASVVPALPLVVGKRLPEVCSLVICRSPDPSLAALREKHRMLPHLAIHPRFPLSFNGFAASLRHLHLEGLIFPSFADFSRAMRSASGIAELVCIQVRWSPPSMPPPVSTLGTHTYLLQEAGKAEPTTDGHASGGDPDDKHRDITVLPGHRPAAFRRALNGRRR</sequence>
<dbReference type="InParanoid" id="A0A5C3PDE8"/>
<accession>A0A5C3PDE8</accession>
<feature type="region of interest" description="Disordered" evidence="1">
    <location>
        <begin position="1"/>
        <end position="41"/>
    </location>
</feature>
<reference evidence="2 3" key="1">
    <citation type="journal article" date="2019" name="Nat. Ecol. Evol.">
        <title>Megaphylogeny resolves global patterns of mushroom evolution.</title>
        <authorList>
            <person name="Varga T."/>
            <person name="Krizsan K."/>
            <person name="Foldi C."/>
            <person name="Dima B."/>
            <person name="Sanchez-Garcia M."/>
            <person name="Sanchez-Ramirez S."/>
            <person name="Szollosi G.J."/>
            <person name="Szarkandi J.G."/>
            <person name="Papp V."/>
            <person name="Albert L."/>
            <person name="Andreopoulos W."/>
            <person name="Angelini C."/>
            <person name="Antonin V."/>
            <person name="Barry K.W."/>
            <person name="Bougher N.L."/>
            <person name="Buchanan P."/>
            <person name="Buyck B."/>
            <person name="Bense V."/>
            <person name="Catcheside P."/>
            <person name="Chovatia M."/>
            <person name="Cooper J."/>
            <person name="Damon W."/>
            <person name="Desjardin D."/>
            <person name="Finy P."/>
            <person name="Geml J."/>
            <person name="Haridas S."/>
            <person name="Hughes K."/>
            <person name="Justo A."/>
            <person name="Karasinski D."/>
            <person name="Kautmanova I."/>
            <person name="Kiss B."/>
            <person name="Kocsube S."/>
            <person name="Kotiranta H."/>
            <person name="LaButti K.M."/>
            <person name="Lechner B.E."/>
            <person name="Liimatainen K."/>
            <person name="Lipzen A."/>
            <person name="Lukacs Z."/>
            <person name="Mihaltcheva S."/>
            <person name="Morgado L.N."/>
            <person name="Niskanen T."/>
            <person name="Noordeloos M.E."/>
            <person name="Ohm R.A."/>
            <person name="Ortiz-Santana B."/>
            <person name="Ovrebo C."/>
            <person name="Racz N."/>
            <person name="Riley R."/>
            <person name="Savchenko A."/>
            <person name="Shiryaev A."/>
            <person name="Soop K."/>
            <person name="Spirin V."/>
            <person name="Szebenyi C."/>
            <person name="Tomsovsky M."/>
            <person name="Tulloss R.E."/>
            <person name="Uehling J."/>
            <person name="Grigoriev I.V."/>
            <person name="Vagvolgyi C."/>
            <person name="Papp T."/>
            <person name="Martin F.M."/>
            <person name="Miettinen O."/>
            <person name="Hibbett D.S."/>
            <person name="Nagy L.G."/>
        </authorList>
    </citation>
    <scope>NUCLEOTIDE SEQUENCE [LARGE SCALE GENOMIC DNA]</scope>
    <source>
        <strain evidence="2 3">HHB13444</strain>
    </source>
</reference>
<evidence type="ECO:0000256" key="1">
    <source>
        <dbReference type="SAM" id="MobiDB-lite"/>
    </source>
</evidence>
<evidence type="ECO:0000313" key="3">
    <source>
        <dbReference type="Proteomes" id="UP000308197"/>
    </source>
</evidence>
<protein>
    <recommendedName>
        <fullName evidence="4">F-box domain-containing protein</fullName>
    </recommendedName>
</protein>
<dbReference type="Proteomes" id="UP000308197">
    <property type="component" value="Unassembled WGS sequence"/>
</dbReference>
<keyword evidence="3" id="KW-1185">Reference proteome</keyword>
<feature type="region of interest" description="Disordered" evidence="1">
    <location>
        <begin position="377"/>
        <end position="418"/>
    </location>
</feature>
<evidence type="ECO:0000313" key="2">
    <source>
        <dbReference type="EMBL" id="TFK87754.1"/>
    </source>
</evidence>
<organism evidence="2 3">
    <name type="scientific">Polyporus arcularius HHB13444</name>
    <dbReference type="NCBI Taxonomy" id="1314778"/>
    <lineage>
        <taxon>Eukaryota</taxon>
        <taxon>Fungi</taxon>
        <taxon>Dikarya</taxon>
        <taxon>Basidiomycota</taxon>
        <taxon>Agaricomycotina</taxon>
        <taxon>Agaricomycetes</taxon>
        <taxon>Polyporales</taxon>
        <taxon>Polyporaceae</taxon>
        <taxon>Polyporus</taxon>
    </lineage>
</organism>
<dbReference type="EMBL" id="ML211140">
    <property type="protein sequence ID" value="TFK87754.1"/>
    <property type="molecule type" value="Genomic_DNA"/>
</dbReference>
<name>A0A5C3PDE8_9APHY</name>